<evidence type="ECO:0000313" key="5">
    <source>
        <dbReference type="Proteomes" id="UP000239649"/>
    </source>
</evidence>
<dbReference type="PANTHER" id="PTHR44579">
    <property type="entry name" value="OS01G0730500 PROTEIN"/>
    <property type="match status" value="1"/>
</dbReference>
<dbReference type="Pfam" id="PF13370">
    <property type="entry name" value="Fer4_13"/>
    <property type="match status" value="1"/>
</dbReference>
<sequence length="815" mass="87981">MWGADGQEADEAADYYAILDVPSTASTDEIKRAYRRLAKEFHPDVSADESNTEFQMFLNDVYQTLLDPEKRAAYDMIAGFQIGGVNPFMDTSYERDMVFVDEFTCIGCRNCNNVCPKTYEMEDEWGRARVMQQGVDGTEKLQESIDTCPVSCIHWVTAPQLALLEETMARMERVAAFLLLNNGGKGANLNVFVEASIAWQKRQSALVAKAQAAQGWGSMFTSPAAGSSMQDAARAAAEGGGASSALGRGINAASVAAAARRWRDYQRAKRTREQRLLTVSSSASVDASVDAALQSSDSISSVDATWNGQRSSSDGGSRPFAARAPATHQPHRTQASTLTQDMAAQAVVATAQVLVVLVQWQRAQGRLMMRVQPAIVLAIVVLGLAIMRCSTKFYLRHRSWLLPLLRVATTLPPSTRRVGVGTAVILERAAQPGVVGAVIDVLRVITGTRLLPYMLFSVFQAPLPPLAALVTQAALTARTFNSKGYCSTPLLSSALSRERQARLATGLEYAAMALTAVQPVAGRLVPAADVIAGHAPEEAVCHAVMSLVHLTLGLLAPTLLAKAAGRYAMPRRFQARGNASLMSFSTGSSGTRFDWELPRHGASLSYTPDVGAALLRLPSWTPMRIHRRGSDGFTRSDARFKFELTPMIQVDGVGALLQGQPLAFASLADGSRLYARPKLSAEGALCFADAPRIAWRGKASWTCDAAVVEVGRSGRDAGRTLRLAEPQAPHVLTLVGEVEHREGWNSCAGGVRLMQAQQMVKVRHAVFGVPIRSDIPTRAANVELYLRCHLEEGLRAELSYNPDTSTTSLRVGCSV</sequence>
<dbReference type="PANTHER" id="PTHR44579:SF2">
    <property type="entry name" value="OS01G0730500 PROTEIN"/>
    <property type="match status" value="1"/>
</dbReference>
<dbReference type="EMBL" id="LHPF02000002">
    <property type="protein sequence ID" value="PSC75503.1"/>
    <property type="molecule type" value="Genomic_DNA"/>
</dbReference>
<dbReference type="Gene3D" id="1.10.287.110">
    <property type="entry name" value="DnaJ domain"/>
    <property type="match status" value="1"/>
</dbReference>
<comment type="caution">
    <text evidence="4">The sequence shown here is derived from an EMBL/GenBank/DDBJ whole genome shotgun (WGS) entry which is preliminary data.</text>
</comment>
<evidence type="ECO:0000259" key="2">
    <source>
        <dbReference type="PROSITE" id="PS50076"/>
    </source>
</evidence>
<dbReference type="PRINTS" id="PR00625">
    <property type="entry name" value="JDOMAIN"/>
</dbReference>
<dbReference type="InterPro" id="IPR017900">
    <property type="entry name" value="4Fe4S_Fe_S_CS"/>
</dbReference>
<accession>A0A2P6VN45</accession>
<feature type="compositionally biased region" description="Polar residues" evidence="1">
    <location>
        <begin position="303"/>
        <end position="315"/>
    </location>
</feature>
<keyword evidence="5" id="KW-1185">Reference proteome</keyword>
<evidence type="ECO:0000259" key="3">
    <source>
        <dbReference type="PROSITE" id="PS51379"/>
    </source>
</evidence>
<feature type="region of interest" description="Disordered" evidence="1">
    <location>
        <begin position="303"/>
        <end position="335"/>
    </location>
</feature>
<dbReference type="Pfam" id="PF00226">
    <property type="entry name" value="DnaJ"/>
    <property type="match status" value="1"/>
</dbReference>
<organism evidence="4 5">
    <name type="scientific">Micractinium conductrix</name>
    <dbReference type="NCBI Taxonomy" id="554055"/>
    <lineage>
        <taxon>Eukaryota</taxon>
        <taxon>Viridiplantae</taxon>
        <taxon>Chlorophyta</taxon>
        <taxon>core chlorophytes</taxon>
        <taxon>Trebouxiophyceae</taxon>
        <taxon>Chlorellales</taxon>
        <taxon>Chlorellaceae</taxon>
        <taxon>Chlorella clade</taxon>
        <taxon>Micractinium</taxon>
    </lineage>
</organism>
<dbReference type="InterPro" id="IPR036869">
    <property type="entry name" value="J_dom_sf"/>
</dbReference>
<dbReference type="AlphaFoldDB" id="A0A2P6VN45"/>
<dbReference type="Proteomes" id="UP000239649">
    <property type="component" value="Unassembled WGS sequence"/>
</dbReference>
<dbReference type="InterPro" id="IPR017896">
    <property type="entry name" value="4Fe4S_Fe-S-bd"/>
</dbReference>
<dbReference type="SUPFAM" id="SSF54862">
    <property type="entry name" value="4Fe-4S ferredoxins"/>
    <property type="match status" value="1"/>
</dbReference>
<dbReference type="InterPro" id="IPR001623">
    <property type="entry name" value="DnaJ_domain"/>
</dbReference>
<feature type="domain" description="4Fe-4S ferredoxin-type" evidence="3">
    <location>
        <begin position="96"/>
        <end position="124"/>
    </location>
</feature>
<feature type="domain" description="J" evidence="2">
    <location>
        <begin position="14"/>
        <end position="78"/>
    </location>
</feature>
<evidence type="ECO:0000313" key="4">
    <source>
        <dbReference type="EMBL" id="PSC75503.1"/>
    </source>
</evidence>
<proteinExistence type="predicted"/>
<dbReference type="SMART" id="SM00271">
    <property type="entry name" value="DnaJ"/>
    <property type="match status" value="1"/>
</dbReference>
<dbReference type="Gene3D" id="3.30.70.20">
    <property type="match status" value="1"/>
</dbReference>
<dbReference type="STRING" id="554055.A0A2P6VN45"/>
<dbReference type="PROSITE" id="PS00198">
    <property type="entry name" value="4FE4S_FER_1"/>
    <property type="match status" value="1"/>
</dbReference>
<dbReference type="OrthoDB" id="376357at2759"/>
<gene>
    <name evidence="4" type="ORF">C2E20_1473</name>
</gene>
<protein>
    <submittedName>
        <fullName evidence="4">Electron transporter heat shock binding</fullName>
    </submittedName>
</protein>
<dbReference type="SUPFAM" id="SSF46565">
    <property type="entry name" value="Chaperone J-domain"/>
    <property type="match status" value="1"/>
</dbReference>
<dbReference type="CDD" id="cd06257">
    <property type="entry name" value="DnaJ"/>
    <property type="match status" value="1"/>
</dbReference>
<keyword evidence="4" id="KW-0346">Stress response</keyword>
<name>A0A2P6VN45_9CHLO</name>
<reference evidence="4 5" key="1">
    <citation type="journal article" date="2018" name="Plant J.">
        <title>Genome sequences of Chlorella sorokiniana UTEX 1602 and Micractinium conductrix SAG 241.80: implications to maltose excretion by a green alga.</title>
        <authorList>
            <person name="Arriola M.B."/>
            <person name="Velmurugan N."/>
            <person name="Zhang Y."/>
            <person name="Plunkett M.H."/>
            <person name="Hondzo H."/>
            <person name="Barney B.M."/>
        </authorList>
    </citation>
    <scope>NUCLEOTIDE SEQUENCE [LARGE SCALE GENOMIC DNA]</scope>
    <source>
        <strain evidence="4 5">SAG 241.80</strain>
    </source>
</reference>
<dbReference type="PROSITE" id="PS51379">
    <property type="entry name" value="4FE4S_FER_2"/>
    <property type="match status" value="1"/>
</dbReference>
<evidence type="ECO:0000256" key="1">
    <source>
        <dbReference type="SAM" id="MobiDB-lite"/>
    </source>
</evidence>
<dbReference type="PROSITE" id="PS50076">
    <property type="entry name" value="DNAJ_2"/>
    <property type="match status" value="1"/>
</dbReference>